<dbReference type="PANTHER" id="PTHR31633">
    <property type="entry name" value="H/ACA RIBONUCLEOPROTEIN COMPLEX NON-CORE SUBUNIT NAF1"/>
    <property type="match status" value="1"/>
</dbReference>
<dbReference type="Ensembl" id="ENSSSCT00000084672.2">
    <property type="protein sequence ID" value="ENSSSCP00000065698.1"/>
    <property type="gene ID" value="ENSSSCG00000008887.5"/>
</dbReference>
<dbReference type="GO" id="GO:1905323">
    <property type="term" value="P:telomerase holoenzyme complex assembly"/>
    <property type="evidence" value="ECO:0007669"/>
    <property type="project" value="Ensembl"/>
</dbReference>
<feature type="compositionally biased region" description="Basic residues" evidence="11">
    <location>
        <begin position="326"/>
        <end position="339"/>
    </location>
</feature>
<evidence type="ECO:0000256" key="2">
    <source>
        <dbReference type="ARBA" id="ARBA00009801"/>
    </source>
</evidence>
<dbReference type="GeneTree" id="ENSGT00390000004697"/>
<feature type="compositionally biased region" description="Pro residues" evidence="11">
    <location>
        <begin position="471"/>
        <end position="486"/>
    </location>
</feature>
<dbReference type="Proteomes" id="UP000008227">
    <property type="component" value="Chromosome 8"/>
</dbReference>
<evidence type="ECO:0000256" key="9">
    <source>
        <dbReference type="ARBA" id="ARBA00057529"/>
    </source>
</evidence>
<organism evidence="12 13">
    <name type="scientific">Sus scrofa</name>
    <name type="common">Pig</name>
    <dbReference type="NCBI Taxonomy" id="9823"/>
    <lineage>
        <taxon>Eukaryota</taxon>
        <taxon>Metazoa</taxon>
        <taxon>Chordata</taxon>
        <taxon>Craniata</taxon>
        <taxon>Vertebrata</taxon>
        <taxon>Euteleostomi</taxon>
        <taxon>Mammalia</taxon>
        <taxon>Eutheria</taxon>
        <taxon>Laurasiatheria</taxon>
        <taxon>Artiodactyla</taxon>
        <taxon>Suina</taxon>
        <taxon>Suidae</taxon>
        <taxon>Sus</taxon>
    </lineage>
</organism>
<dbReference type="FunFam" id="2.40.10.230:FF:000002">
    <property type="entry name" value="H/ACA ribonucleoprotein complex non-core subunit NAF1"/>
    <property type="match status" value="1"/>
</dbReference>
<dbReference type="GO" id="GO:0003723">
    <property type="term" value="F:RNA binding"/>
    <property type="evidence" value="ECO:0000318"/>
    <property type="project" value="GO_Central"/>
</dbReference>
<dbReference type="GO" id="GO:0090669">
    <property type="term" value="P:telomerase RNA stabilization"/>
    <property type="evidence" value="ECO:0007669"/>
    <property type="project" value="Ensembl"/>
</dbReference>
<feature type="compositionally biased region" description="Basic and acidic residues" evidence="11">
    <location>
        <begin position="298"/>
        <end position="307"/>
    </location>
</feature>
<reference evidence="12" key="3">
    <citation type="submission" date="2025-08" db="UniProtKB">
        <authorList>
            <consortium name="Ensembl"/>
        </authorList>
    </citation>
    <scope>IDENTIFICATION</scope>
</reference>
<dbReference type="GO" id="GO:0070034">
    <property type="term" value="F:telomerase RNA binding"/>
    <property type="evidence" value="ECO:0007669"/>
    <property type="project" value="Ensembl"/>
</dbReference>
<dbReference type="OrthoDB" id="21550at2759"/>
<dbReference type="FunCoup" id="A0A5G2QM69">
    <property type="interactions" value="1514"/>
</dbReference>
<dbReference type="STRING" id="9823.ENSSSCP00000065698"/>
<dbReference type="GO" id="GO:0001522">
    <property type="term" value="P:pseudouridine synthesis"/>
    <property type="evidence" value="ECO:0007669"/>
    <property type="project" value="InterPro"/>
</dbReference>
<evidence type="ECO:0007829" key="15">
    <source>
        <dbReference type="PeptideAtlas" id="A0A5G2QM69"/>
    </source>
</evidence>
<dbReference type="GO" id="GO:0005654">
    <property type="term" value="C:nucleoplasm"/>
    <property type="evidence" value="ECO:0007669"/>
    <property type="project" value="Ensembl"/>
</dbReference>
<dbReference type="GO" id="GO:0005737">
    <property type="term" value="C:cytoplasm"/>
    <property type="evidence" value="ECO:0007669"/>
    <property type="project" value="Ensembl"/>
</dbReference>
<dbReference type="GO" id="GO:0005732">
    <property type="term" value="C:sno(s)RNA-containing ribonucleoprotein complex"/>
    <property type="evidence" value="ECO:0000318"/>
    <property type="project" value="GO_Central"/>
</dbReference>
<evidence type="ECO:0000256" key="3">
    <source>
        <dbReference type="ARBA" id="ARBA00021438"/>
    </source>
</evidence>
<dbReference type="GO" id="GO:0000493">
    <property type="term" value="P:box H/ACA snoRNP assembly"/>
    <property type="evidence" value="ECO:0000318"/>
    <property type="project" value="GO_Central"/>
</dbReference>
<dbReference type="GeneID" id="100518673"/>
<feature type="region of interest" description="Disordered" evidence="11">
    <location>
        <begin position="376"/>
        <end position="500"/>
    </location>
</feature>
<feature type="region of interest" description="Disordered" evidence="11">
    <location>
        <begin position="1"/>
        <end position="32"/>
    </location>
</feature>
<dbReference type="CTD" id="92345"/>
<dbReference type="Gene3D" id="2.40.10.230">
    <property type="entry name" value="Probable tRNA pseudouridine synthase domain"/>
    <property type="match status" value="1"/>
</dbReference>
<sequence length="500" mass="54166">MTSRAARKRRCVRGGGASPGAAREPGRGRGVPSLLAGRAMEVVEAAAQLQTLKFGGVGVEAGEGLAVPALGPAALSAQHPDGGSLDRAEEQQLMRLPPAGLQPPHRGSCPETSDSDSDSDSDTDSETDSSDSSSSSSSTSSSSSSSSGVSLPPVLSDGEDDSQVEKENKNFPLKTKDELLLSELPSVEELTIILPEDIELKPLGMVSSVIEQLVIIESMTNIPPVNEETVIFKSDRQAAGKIFEIFGPVAHPFYVLRFNSSEHIESKGIKIKDTMYFAPSMKDFTQYIFTEKLKQDRGSDASWKNDQEPPPEALDFSDDEKEKEAKQRKKSQIQGRKKFRSEFNEPGEDFAEVHQNWNVHSSASEPSAGYCNREFTRGFSRGRHPRPCPGQPPLPQFYHSGPMAPQETPGFPPQRQDSLVMPQYPFPPPVFDIHNFSLPPPPPPPPPPPVSANMGWATPAVAPHQLLPLPYALPPPPPPPPLPPPSSSEDSNSSHFGPYY</sequence>
<dbReference type="ExpressionAtlas" id="A0A5G2QM69">
    <property type="expression patterns" value="baseline and differential"/>
</dbReference>
<evidence type="ECO:0000256" key="6">
    <source>
        <dbReference type="ARBA" id="ARBA00022553"/>
    </source>
</evidence>
<keyword evidence="6" id="KW-0597">Phosphoprotein</keyword>
<evidence type="ECO:0000256" key="10">
    <source>
        <dbReference type="ARBA" id="ARBA00063185"/>
    </source>
</evidence>
<dbReference type="KEGG" id="ssc:100518673"/>
<evidence type="ECO:0000256" key="1">
    <source>
        <dbReference type="ARBA" id="ARBA00004123"/>
    </source>
</evidence>
<evidence type="ECO:0000313" key="14">
    <source>
        <dbReference type="VGNC" id="VGNC:90568"/>
    </source>
</evidence>
<keyword evidence="5" id="KW-0698">rRNA processing</keyword>
<dbReference type="GO" id="GO:0042802">
    <property type="term" value="F:identical protein binding"/>
    <property type="evidence" value="ECO:0007669"/>
    <property type="project" value="Ensembl"/>
</dbReference>
<feature type="region of interest" description="Disordered" evidence="11">
    <location>
        <begin position="97"/>
        <end position="170"/>
    </location>
</feature>
<dbReference type="GO" id="GO:0042254">
    <property type="term" value="P:ribosome biogenesis"/>
    <property type="evidence" value="ECO:0000318"/>
    <property type="project" value="GO_Central"/>
</dbReference>
<evidence type="ECO:0000313" key="12">
    <source>
        <dbReference type="Ensembl" id="ENSSSCP00000065698.1"/>
    </source>
</evidence>
<feature type="compositionally biased region" description="Acidic residues" evidence="11">
    <location>
        <begin position="113"/>
        <end position="129"/>
    </location>
</feature>
<dbReference type="VGNC" id="VGNC:90568">
    <property type="gene designation" value="NAF1"/>
</dbReference>
<dbReference type="GO" id="GO:0006364">
    <property type="term" value="P:rRNA processing"/>
    <property type="evidence" value="ECO:0007669"/>
    <property type="project" value="UniProtKB-KW"/>
</dbReference>
<dbReference type="Bgee" id="ENSSSCG00000008887">
    <property type="expression patterns" value="Expressed in adult mammalian kidney and 45 other cell types or tissues"/>
</dbReference>
<keyword evidence="4" id="KW-0690">Ribosome biogenesis</keyword>
<dbReference type="Pfam" id="PF04410">
    <property type="entry name" value="Gar1"/>
    <property type="match status" value="1"/>
</dbReference>
<feature type="region of interest" description="Disordered" evidence="11">
    <location>
        <begin position="298"/>
        <end position="340"/>
    </location>
</feature>
<accession>A0A5G2QM69</accession>
<evidence type="ECO:0000256" key="8">
    <source>
        <dbReference type="ARBA" id="ARBA00023242"/>
    </source>
</evidence>
<feature type="compositionally biased region" description="Pro residues" evidence="11">
    <location>
        <begin position="438"/>
        <end position="450"/>
    </location>
</feature>
<keyword evidence="8" id="KW-0539">Nucleus</keyword>
<evidence type="ECO:0000256" key="11">
    <source>
        <dbReference type="SAM" id="MobiDB-lite"/>
    </source>
</evidence>
<reference evidence="12" key="2">
    <citation type="journal article" date="2020" name="Gigascience">
        <title>An improved pig reference genome sequence to enable pig genetics and genomics research.</title>
        <authorList>
            <person name="Warr A."/>
            <person name="Affara N."/>
            <person name="Aken B."/>
            <person name="Beiki H."/>
            <person name="Bickhart D.M."/>
            <person name="Billis K."/>
            <person name="Chow W."/>
            <person name="Eory L."/>
            <person name="Finlayson H.A."/>
            <person name="Flicek P."/>
            <person name="Giron C.G."/>
            <person name="Griffin D.K."/>
            <person name="Hall R."/>
            <person name="Hannum G."/>
            <person name="Hourlier T."/>
            <person name="Howe K."/>
            <person name="Hume D.A."/>
            <person name="Izuogu O."/>
            <person name="Kim K."/>
            <person name="Koren S."/>
            <person name="Liu H."/>
            <person name="Manchanda N."/>
            <person name="Martin F.J."/>
            <person name="Nonneman D.J."/>
            <person name="O'Connor R.E."/>
            <person name="Phillippy A.M."/>
            <person name="Rohrer G.A."/>
            <person name="Rosen B.D."/>
            <person name="Rund L.A."/>
            <person name="Sargent C.A."/>
            <person name="Schook L.B."/>
            <person name="Schroeder S.G."/>
            <person name="Schwartz A.S."/>
            <person name="Skinner B.M."/>
            <person name="Talbot R."/>
            <person name="Tseng E."/>
            <person name="Tuggle C.K."/>
            <person name="Watson M."/>
            <person name="Smith T.P.L."/>
            <person name="Archibald A.L."/>
        </authorList>
    </citation>
    <scope>NUCLEOTIDE SEQUENCE [LARGE SCALE GENOMIC DNA]</scope>
    <source>
        <strain evidence="12">Duroc</strain>
    </source>
</reference>
<feature type="compositionally biased region" description="Low complexity" evidence="11">
    <location>
        <begin position="130"/>
        <end position="147"/>
    </location>
</feature>
<dbReference type="SMR" id="A0A5G2QM69"/>
<feature type="compositionally biased region" description="Basic residues" evidence="11">
    <location>
        <begin position="1"/>
        <end position="12"/>
    </location>
</feature>
<name>A0A5G2QM69_PIG</name>
<proteinExistence type="evidence at protein level"/>
<comment type="function">
    <text evidence="9">RNA-binding protein required for the maturation of box H/ACA snoRNPs complex and ribosome biogenesis. During assembly of the H/ACA snoRNPs complex, it associates with the complex and disappears during maturation of the complex and is replaced by NOLA1/GAR1 to yield mature H/ACA snoRNPs complex. Probably competes with NOLA1/GAR1 for binding with DKC1/NOLA4.</text>
</comment>
<evidence type="ECO:0000256" key="7">
    <source>
        <dbReference type="ARBA" id="ARBA00022884"/>
    </source>
</evidence>
<comment type="similarity">
    <text evidence="2">Belongs to the NAF1 family.</text>
</comment>
<comment type="subcellular location">
    <subcellularLocation>
        <location evidence="1">Nucleus</location>
    </subcellularLocation>
</comment>
<reference evidence="12" key="4">
    <citation type="submission" date="2025-09" db="UniProtKB">
        <authorList>
            <consortium name="Ensembl"/>
        </authorList>
    </citation>
    <scope>IDENTIFICATION</scope>
</reference>
<comment type="subunit">
    <text evidence="10">During assembly of the complex, component of the small nucleolar ribonucleoprotein particles containing H/ACA-type snoRNAs (H/ACA snoRNPs) which contains NOLA2/NHP2, NOLA3/NOP10, NAF1 and DKC1/NOLA4. Interacts directly with DKC1/NOLA4.</text>
</comment>
<reference evidence="13" key="1">
    <citation type="submission" date="2009-11" db="EMBL/GenBank/DDBJ databases">
        <authorList>
            <consortium name="Porcine genome sequencing project"/>
        </authorList>
    </citation>
    <scope>NUCLEOTIDE SEQUENCE [LARGE SCALE GENOMIC DNA]</scope>
    <source>
        <strain evidence="13">Duroc</strain>
    </source>
</reference>
<dbReference type="PaxDb" id="9823-ENSSSCP00000009479"/>
<evidence type="ECO:0000313" key="13">
    <source>
        <dbReference type="Proteomes" id="UP000008227"/>
    </source>
</evidence>
<keyword evidence="13" id="KW-1185">Reference proteome</keyword>
<keyword evidence="7" id="KW-0694">RNA-binding</keyword>
<dbReference type="RefSeq" id="XP_003129062.3">
    <property type="nucleotide sequence ID" value="XM_003129014.6"/>
</dbReference>
<dbReference type="PANTHER" id="PTHR31633:SF1">
    <property type="entry name" value="H_ACA RIBONUCLEOPROTEIN COMPLEX NON-CORE SUBUNIT NAF1"/>
    <property type="match status" value="1"/>
</dbReference>
<dbReference type="InterPro" id="IPR009000">
    <property type="entry name" value="Transl_B-barrel_sf"/>
</dbReference>
<feature type="compositionally biased region" description="Polar residues" evidence="11">
    <location>
        <begin position="487"/>
        <end position="500"/>
    </location>
</feature>
<dbReference type="InParanoid" id="A0A5G2QM69"/>
<gene>
    <name evidence="12 14" type="primary">NAF1</name>
</gene>
<evidence type="ECO:0000256" key="5">
    <source>
        <dbReference type="ARBA" id="ARBA00022552"/>
    </source>
</evidence>
<keyword evidence="15" id="KW-1267">Proteomics identification</keyword>
<protein>
    <recommendedName>
        <fullName evidence="3">H/ACA ribonucleoprotein complex non-core subunit NAF1</fullName>
    </recommendedName>
</protein>
<dbReference type="InterPro" id="IPR040309">
    <property type="entry name" value="Naf1"/>
</dbReference>
<dbReference type="InterPro" id="IPR007504">
    <property type="entry name" value="H/ACA_rnp_Gar1/Naf1"/>
</dbReference>
<dbReference type="SUPFAM" id="SSF50447">
    <property type="entry name" value="Translation proteins"/>
    <property type="match status" value="1"/>
</dbReference>
<dbReference type="InterPro" id="IPR038664">
    <property type="entry name" value="Gar1/Naf1_Cbf5-bd_sf"/>
</dbReference>
<dbReference type="AlphaFoldDB" id="A0A5G2QM69"/>
<evidence type="ECO:0000256" key="4">
    <source>
        <dbReference type="ARBA" id="ARBA00022517"/>
    </source>
</evidence>
<dbReference type="GO" id="GO:0032212">
    <property type="term" value="P:positive regulation of telomere maintenance via telomerase"/>
    <property type="evidence" value="ECO:0007669"/>
    <property type="project" value="Ensembl"/>
</dbReference>